<organism evidence="1 2">
    <name type="scientific">Prunus armeniaca</name>
    <name type="common">Apricot</name>
    <name type="synonym">Armeniaca vulgaris</name>
    <dbReference type="NCBI Taxonomy" id="36596"/>
    <lineage>
        <taxon>Eukaryota</taxon>
        <taxon>Viridiplantae</taxon>
        <taxon>Streptophyta</taxon>
        <taxon>Embryophyta</taxon>
        <taxon>Tracheophyta</taxon>
        <taxon>Spermatophyta</taxon>
        <taxon>Magnoliopsida</taxon>
        <taxon>eudicotyledons</taxon>
        <taxon>Gunneridae</taxon>
        <taxon>Pentapetalae</taxon>
        <taxon>rosids</taxon>
        <taxon>fabids</taxon>
        <taxon>Rosales</taxon>
        <taxon>Rosaceae</taxon>
        <taxon>Amygdaloideae</taxon>
        <taxon>Amygdaleae</taxon>
        <taxon>Prunus</taxon>
    </lineage>
</organism>
<dbReference type="EMBL" id="CAEKKB010000003">
    <property type="protein sequence ID" value="CAB4305222.1"/>
    <property type="molecule type" value="Genomic_DNA"/>
</dbReference>
<protein>
    <submittedName>
        <fullName evidence="1">Uncharacterized protein</fullName>
    </submittedName>
</protein>
<dbReference type="AlphaFoldDB" id="A0A6J5WZR1"/>
<reference evidence="2" key="1">
    <citation type="journal article" date="2020" name="Genome Biol.">
        <title>Gamete binning: chromosome-level and haplotype-resolved genome assembly enabled by high-throughput single-cell sequencing of gamete genomes.</title>
        <authorList>
            <person name="Campoy J.A."/>
            <person name="Sun H."/>
            <person name="Goel M."/>
            <person name="Jiao W.-B."/>
            <person name="Folz-Donahue K."/>
            <person name="Wang N."/>
            <person name="Rubio M."/>
            <person name="Liu C."/>
            <person name="Kukat C."/>
            <person name="Ruiz D."/>
            <person name="Huettel B."/>
            <person name="Schneeberger K."/>
        </authorList>
    </citation>
    <scope>NUCLEOTIDE SEQUENCE [LARGE SCALE GENOMIC DNA]</scope>
    <source>
        <strain evidence="2">cv. Rojo Pasion</strain>
    </source>
</reference>
<evidence type="ECO:0000313" key="2">
    <source>
        <dbReference type="Proteomes" id="UP000507245"/>
    </source>
</evidence>
<dbReference type="Proteomes" id="UP000507245">
    <property type="component" value="Unassembled WGS sequence"/>
</dbReference>
<sequence length="105" mass="11867">MFAVTSERMLTLAGYIDRTRAISFSDAKTDAGVVDVGKDWLPVPQLTRNPSLILYFKTAFSSRKIQAISDDFDGKEEATRSLSSFVNVFCNLSYTWVCLVKRQMK</sequence>
<gene>
    <name evidence="1" type="ORF">ORAREDHAP_LOCUS23128</name>
</gene>
<proteinExistence type="predicted"/>
<accession>A0A6J5WZR1</accession>
<evidence type="ECO:0000313" key="1">
    <source>
        <dbReference type="EMBL" id="CAB4305222.1"/>
    </source>
</evidence>
<keyword evidence="2" id="KW-1185">Reference proteome</keyword>
<name>A0A6J5WZR1_PRUAR</name>